<keyword evidence="5" id="KW-0902">Two-component regulatory system</keyword>
<evidence type="ECO:0000256" key="6">
    <source>
        <dbReference type="SAM" id="MobiDB-lite"/>
    </source>
</evidence>
<sequence>MRGREAADPERRLLIGARRRITVQVAGAISLVLALFAAVVYGVTVNDQHDSARRDLAAATRNGSVTHPPPCVWLFELRDGTVQSSPGAPEALPLDSALYLAAGSPPQVGQVELAGQSYLVRTERHGDVAVQAVMDLRYQAAERHRLLRTLGAAELAGLLAALLIGQVLARRAIAPLGEALARQRRFAADVSHELRTPLTRLHTRAQLVARQLRRGTDQILVIDEVDQLVTGTRQLGEVVEDLLVSAQFKQLRRPFVPVDLAALAEEQAVAEAARAAAHGVTIEVRRQGLDEPIVRGAQSALRRVIAALLDNALGHTSMGGHIWVTVSGGSEVVELKVRDDGVGLDPHDSERLFTRFVGRGFGLGLALVREVVDGHGGTITADGRPGAGAVFTVRLPADPAAPHHPPPRSEPANRSDRSDREPERRF</sequence>
<dbReference type="EMBL" id="JBHUCM010000038">
    <property type="protein sequence ID" value="MFD1543185.1"/>
    <property type="molecule type" value="Genomic_DNA"/>
</dbReference>
<evidence type="ECO:0000256" key="3">
    <source>
        <dbReference type="ARBA" id="ARBA00022679"/>
    </source>
</evidence>
<feature type="domain" description="Histidine kinase" evidence="8">
    <location>
        <begin position="189"/>
        <end position="399"/>
    </location>
</feature>
<comment type="catalytic activity">
    <reaction evidence="1">
        <text>ATP + protein L-histidine = ADP + protein N-phospho-L-histidine.</text>
        <dbReference type="EC" id="2.7.13.3"/>
    </reaction>
</comment>
<dbReference type="Pfam" id="PF02518">
    <property type="entry name" value="HATPase_c"/>
    <property type="match status" value="1"/>
</dbReference>
<evidence type="ECO:0000259" key="8">
    <source>
        <dbReference type="PROSITE" id="PS50109"/>
    </source>
</evidence>
<organism evidence="9 10">
    <name type="scientific">Nonomuraea guangzhouensis</name>
    <dbReference type="NCBI Taxonomy" id="1291555"/>
    <lineage>
        <taxon>Bacteria</taxon>
        <taxon>Bacillati</taxon>
        <taxon>Actinomycetota</taxon>
        <taxon>Actinomycetes</taxon>
        <taxon>Streptosporangiales</taxon>
        <taxon>Streptosporangiaceae</taxon>
        <taxon>Nonomuraea</taxon>
    </lineage>
</organism>
<dbReference type="PANTHER" id="PTHR43711">
    <property type="entry name" value="TWO-COMPONENT HISTIDINE KINASE"/>
    <property type="match status" value="1"/>
</dbReference>
<dbReference type="InterPro" id="IPR005467">
    <property type="entry name" value="His_kinase_dom"/>
</dbReference>
<name>A0ABW4GK72_9ACTN</name>
<evidence type="ECO:0000256" key="1">
    <source>
        <dbReference type="ARBA" id="ARBA00000085"/>
    </source>
</evidence>
<dbReference type="EC" id="2.7.13.3" evidence="2"/>
<evidence type="ECO:0000256" key="7">
    <source>
        <dbReference type="SAM" id="Phobius"/>
    </source>
</evidence>
<evidence type="ECO:0000313" key="10">
    <source>
        <dbReference type="Proteomes" id="UP001597097"/>
    </source>
</evidence>
<accession>A0ABW4GK72</accession>
<dbReference type="InterPro" id="IPR003594">
    <property type="entry name" value="HATPase_dom"/>
</dbReference>
<gene>
    <name evidence="9" type="ORF">ACFSJ0_39460</name>
</gene>
<dbReference type="PANTHER" id="PTHR43711:SF1">
    <property type="entry name" value="HISTIDINE KINASE 1"/>
    <property type="match status" value="1"/>
</dbReference>
<evidence type="ECO:0000313" key="9">
    <source>
        <dbReference type="EMBL" id="MFD1543185.1"/>
    </source>
</evidence>
<comment type="caution">
    <text evidence="9">The sequence shown here is derived from an EMBL/GenBank/DDBJ whole genome shotgun (WGS) entry which is preliminary data.</text>
</comment>
<keyword evidence="3" id="KW-0808">Transferase</keyword>
<dbReference type="InterPro" id="IPR003661">
    <property type="entry name" value="HisK_dim/P_dom"/>
</dbReference>
<keyword evidence="7" id="KW-0472">Membrane</keyword>
<proteinExistence type="predicted"/>
<keyword evidence="7" id="KW-0812">Transmembrane</keyword>
<dbReference type="Pfam" id="PF00512">
    <property type="entry name" value="HisKA"/>
    <property type="match status" value="1"/>
</dbReference>
<keyword evidence="4 9" id="KW-0418">Kinase</keyword>
<evidence type="ECO:0000256" key="5">
    <source>
        <dbReference type="ARBA" id="ARBA00023012"/>
    </source>
</evidence>
<dbReference type="SMART" id="SM00388">
    <property type="entry name" value="HisKA"/>
    <property type="match status" value="1"/>
</dbReference>
<dbReference type="GO" id="GO:0016301">
    <property type="term" value="F:kinase activity"/>
    <property type="evidence" value="ECO:0007669"/>
    <property type="project" value="UniProtKB-KW"/>
</dbReference>
<feature type="region of interest" description="Disordered" evidence="6">
    <location>
        <begin position="396"/>
        <end position="426"/>
    </location>
</feature>
<dbReference type="Proteomes" id="UP001597097">
    <property type="component" value="Unassembled WGS sequence"/>
</dbReference>
<reference evidence="10" key="1">
    <citation type="journal article" date="2019" name="Int. J. Syst. Evol. Microbiol.">
        <title>The Global Catalogue of Microorganisms (GCM) 10K type strain sequencing project: providing services to taxonomists for standard genome sequencing and annotation.</title>
        <authorList>
            <consortium name="The Broad Institute Genomics Platform"/>
            <consortium name="The Broad Institute Genome Sequencing Center for Infectious Disease"/>
            <person name="Wu L."/>
            <person name="Ma J."/>
        </authorList>
    </citation>
    <scope>NUCLEOTIDE SEQUENCE [LARGE SCALE GENOMIC DNA]</scope>
    <source>
        <strain evidence="10">CGMCC 1.15399</strain>
    </source>
</reference>
<evidence type="ECO:0000256" key="2">
    <source>
        <dbReference type="ARBA" id="ARBA00012438"/>
    </source>
</evidence>
<dbReference type="SMART" id="SM00387">
    <property type="entry name" value="HATPase_c"/>
    <property type="match status" value="1"/>
</dbReference>
<keyword evidence="7" id="KW-1133">Transmembrane helix</keyword>
<feature type="transmembrane region" description="Helical" evidence="7">
    <location>
        <begin position="21"/>
        <end position="43"/>
    </location>
</feature>
<dbReference type="CDD" id="cd00075">
    <property type="entry name" value="HATPase"/>
    <property type="match status" value="1"/>
</dbReference>
<feature type="compositionally biased region" description="Basic and acidic residues" evidence="6">
    <location>
        <begin position="411"/>
        <end position="426"/>
    </location>
</feature>
<dbReference type="CDD" id="cd00082">
    <property type="entry name" value="HisKA"/>
    <property type="match status" value="1"/>
</dbReference>
<dbReference type="PROSITE" id="PS50109">
    <property type="entry name" value="HIS_KIN"/>
    <property type="match status" value="1"/>
</dbReference>
<dbReference type="RefSeq" id="WP_219536070.1">
    <property type="nucleotide sequence ID" value="NZ_JAHKRM010000028.1"/>
</dbReference>
<protein>
    <recommendedName>
        <fullName evidence="2">histidine kinase</fullName>
        <ecNumber evidence="2">2.7.13.3</ecNumber>
    </recommendedName>
</protein>
<evidence type="ECO:0000256" key="4">
    <source>
        <dbReference type="ARBA" id="ARBA00022777"/>
    </source>
</evidence>
<dbReference type="InterPro" id="IPR050736">
    <property type="entry name" value="Sensor_HK_Regulatory"/>
</dbReference>
<keyword evidence="10" id="KW-1185">Reference proteome</keyword>